<feature type="transmembrane region" description="Helical" evidence="6">
    <location>
        <begin position="345"/>
        <end position="362"/>
    </location>
</feature>
<feature type="domain" description="Na+/H+ antiporter NhaC-like C-terminal" evidence="7">
    <location>
        <begin position="155"/>
        <end position="448"/>
    </location>
</feature>
<evidence type="ECO:0000256" key="4">
    <source>
        <dbReference type="ARBA" id="ARBA00022989"/>
    </source>
</evidence>
<feature type="transmembrane region" description="Helical" evidence="6">
    <location>
        <begin position="23"/>
        <end position="44"/>
    </location>
</feature>
<dbReference type="Proteomes" id="UP000823900">
    <property type="component" value="Unassembled WGS sequence"/>
</dbReference>
<keyword evidence="4 6" id="KW-1133">Transmembrane helix</keyword>
<feature type="transmembrane region" description="Helical" evidence="6">
    <location>
        <begin position="56"/>
        <end position="76"/>
    </location>
</feature>
<dbReference type="PANTHER" id="PTHR43478:SF1">
    <property type="entry name" value="NA+_H+ ANTIPORTER NHAC-LIKE C-TERMINAL DOMAIN-CONTAINING PROTEIN"/>
    <property type="match status" value="1"/>
</dbReference>
<comment type="subcellular location">
    <subcellularLocation>
        <location evidence="1">Cell membrane</location>
        <topology evidence="1">Multi-pass membrane protein</topology>
    </subcellularLocation>
</comment>
<evidence type="ECO:0000313" key="8">
    <source>
        <dbReference type="EMBL" id="HJA71968.1"/>
    </source>
</evidence>
<reference evidence="8" key="2">
    <citation type="submission" date="2021-04" db="EMBL/GenBank/DDBJ databases">
        <authorList>
            <person name="Gilroy R."/>
        </authorList>
    </citation>
    <scope>NUCLEOTIDE SEQUENCE</scope>
    <source>
        <strain evidence="8">CHK178-16964</strain>
    </source>
</reference>
<feature type="transmembrane region" description="Helical" evidence="6">
    <location>
        <begin position="429"/>
        <end position="449"/>
    </location>
</feature>
<comment type="caution">
    <text evidence="8">The sequence shown here is derived from an EMBL/GenBank/DDBJ whole genome shotgun (WGS) entry which is preliminary data.</text>
</comment>
<dbReference type="GO" id="GO:0005886">
    <property type="term" value="C:plasma membrane"/>
    <property type="evidence" value="ECO:0007669"/>
    <property type="project" value="UniProtKB-SubCell"/>
</dbReference>
<evidence type="ECO:0000256" key="5">
    <source>
        <dbReference type="ARBA" id="ARBA00023136"/>
    </source>
</evidence>
<accession>A0A9D2HKM9</accession>
<dbReference type="InterPro" id="IPR018461">
    <property type="entry name" value="Na/H_Antiport_NhaC-like_C"/>
</dbReference>
<dbReference type="AlphaFoldDB" id="A0A9D2HKM9"/>
<keyword evidence="2" id="KW-1003">Cell membrane</keyword>
<feature type="transmembrane region" description="Helical" evidence="6">
    <location>
        <begin position="369"/>
        <end position="388"/>
    </location>
</feature>
<protein>
    <submittedName>
        <fullName evidence="8">Na+/H+ antiporter NhaC family protein</fullName>
    </submittedName>
</protein>
<reference evidence="8" key="1">
    <citation type="journal article" date="2021" name="PeerJ">
        <title>Extensive microbial diversity within the chicken gut microbiome revealed by metagenomics and culture.</title>
        <authorList>
            <person name="Gilroy R."/>
            <person name="Ravi A."/>
            <person name="Getino M."/>
            <person name="Pursley I."/>
            <person name="Horton D.L."/>
            <person name="Alikhan N.F."/>
            <person name="Baker D."/>
            <person name="Gharbi K."/>
            <person name="Hall N."/>
            <person name="Watson M."/>
            <person name="Adriaenssens E.M."/>
            <person name="Foster-Nyarko E."/>
            <person name="Jarju S."/>
            <person name="Secka A."/>
            <person name="Antonio M."/>
            <person name="Oren A."/>
            <person name="Chaudhuri R.R."/>
            <person name="La Ragione R."/>
            <person name="Hildebrand F."/>
            <person name="Pallen M.J."/>
        </authorList>
    </citation>
    <scope>NUCLEOTIDE SEQUENCE</scope>
    <source>
        <strain evidence="8">CHK178-16964</strain>
    </source>
</reference>
<proteinExistence type="predicted"/>
<feature type="transmembrane region" description="Helical" evidence="6">
    <location>
        <begin position="270"/>
        <end position="287"/>
    </location>
</feature>
<feature type="transmembrane region" description="Helical" evidence="6">
    <location>
        <begin position="244"/>
        <end position="264"/>
    </location>
</feature>
<evidence type="ECO:0000259" key="7">
    <source>
        <dbReference type="Pfam" id="PF03553"/>
    </source>
</evidence>
<dbReference type="Pfam" id="PF03553">
    <property type="entry name" value="Na_H_antiporter"/>
    <property type="match status" value="1"/>
</dbReference>
<name>A0A9D2HKM9_9FIRM</name>
<evidence type="ECO:0000256" key="3">
    <source>
        <dbReference type="ARBA" id="ARBA00022692"/>
    </source>
</evidence>
<evidence type="ECO:0000256" key="6">
    <source>
        <dbReference type="SAM" id="Phobius"/>
    </source>
</evidence>
<keyword evidence="3 6" id="KW-0812">Transmembrane</keyword>
<evidence type="ECO:0000256" key="1">
    <source>
        <dbReference type="ARBA" id="ARBA00004651"/>
    </source>
</evidence>
<sequence length="450" mass="48100">MNTWLSVIPPVVVIVLALWSKNVLASLFAGIVLGSIILNGAGFIPPIIDTYFIEGIGSNGSILMCMMMLGIMLNFVKQGGGFKAFAEWSGRHIKTARQTAISIFFLSLLLGVAGSLGQISISRFMRPAIYRTKLPKEKSALIVASVCSNTGTLYPFGLMLIFISGLITSLGMDGFSIYLSAWPYFFFAFISIIMAGLIAFGKFPDLGRMKKIEEEIKNSRSEEVFTDDEEMSDVLGGKDVKADIWAFILPIVLLLIGLAVVSIMQGKPTITAGILIGTVTAAVYDVLKGSVPFSKVSGCIIRGFQDMAAIYLILVFAFAFGVIVRQLGFAAYMVGLVSGLISKDLVPLITFLLCCIISYSTGSLSASAVIVVPLCMPLAVTVGADIPLTTASMLSGSLFGDQFSPISDNIILPSTSAGVDPVDLSKILVPYRMITLVICTILYGTLGFIV</sequence>
<feature type="transmembrane region" description="Helical" evidence="6">
    <location>
        <begin position="308"/>
        <end position="333"/>
    </location>
</feature>
<dbReference type="PANTHER" id="PTHR43478">
    <property type="entry name" value="NA+/H+ ANTIPORTER-RELATED"/>
    <property type="match status" value="1"/>
</dbReference>
<evidence type="ECO:0000313" key="9">
    <source>
        <dbReference type="Proteomes" id="UP000823900"/>
    </source>
</evidence>
<dbReference type="EMBL" id="DWZA01000091">
    <property type="protein sequence ID" value="HJA71968.1"/>
    <property type="molecule type" value="Genomic_DNA"/>
</dbReference>
<evidence type="ECO:0000256" key="2">
    <source>
        <dbReference type="ARBA" id="ARBA00022475"/>
    </source>
</evidence>
<keyword evidence="5 6" id="KW-0472">Membrane</keyword>
<organism evidence="8 9">
    <name type="scientific">Candidatus Lachnoclostridium stercoravium</name>
    <dbReference type="NCBI Taxonomy" id="2838633"/>
    <lineage>
        <taxon>Bacteria</taxon>
        <taxon>Bacillati</taxon>
        <taxon>Bacillota</taxon>
        <taxon>Clostridia</taxon>
        <taxon>Lachnospirales</taxon>
        <taxon>Lachnospiraceae</taxon>
    </lineage>
</organism>
<feature type="transmembrane region" description="Helical" evidence="6">
    <location>
        <begin position="140"/>
        <end position="169"/>
    </location>
</feature>
<gene>
    <name evidence="8" type="ORF">IAA07_10425</name>
</gene>
<feature type="transmembrane region" description="Helical" evidence="6">
    <location>
        <begin position="96"/>
        <end position="119"/>
    </location>
</feature>
<feature type="transmembrane region" description="Helical" evidence="6">
    <location>
        <begin position="181"/>
        <end position="201"/>
    </location>
</feature>